<dbReference type="EMBL" id="JBHUPB010000011">
    <property type="protein sequence ID" value="MFD2968962.1"/>
    <property type="molecule type" value="Genomic_DNA"/>
</dbReference>
<evidence type="ECO:0000313" key="3">
    <source>
        <dbReference type="Proteomes" id="UP001597525"/>
    </source>
</evidence>
<evidence type="ECO:0000259" key="1">
    <source>
        <dbReference type="Pfam" id="PF13460"/>
    </source>
</evidence>
<feature type="domain" description="NAD(P)-binding" evidence="1">
    <location>
        <begin position="7"/>
        <end position="130"/>
    </location>
</feature>
<dbReference type="Gene3D" id="3.40.50.720">
    <property type="entry name" value="NAD(P)-binding Rossmann-like Domain"/>
    <property type="match status" value="1"/>
</dbReference>
<keyword evidence="3" id="KW-1185">Reference proteome</keyword>
<dbReference type="RefSeq" id="WP_320184451.1">
    <property type="nucleotide sequence ID" value="NZ_CP138332.1"/>
</dbReference>
<dbReference type="Pfam" id="PF13460">
    <property type="entry name" value="NAD_binding_10"/>
    <property type="match status" value="1"/>
</dbReference>
<comment type="caution">
    <text evidence="2">The sequence shown here is derived from an EMBL/GenBank/DDBJ whole genome shotgun (WGS) entry which is preliminary data.</text>
</comment>
<protein>
    <submittedName>
        <fullName evidence="2">NAD(P)H-binding protein</fullName>
    </submittedName>
</protein>
<dbReference type="PANTHER" id="PTHR14097">
    <property type="entry name" value="OXIDOREDUCTASE HTATIP2"/>
    <property type="match status" value="1"/>
</dbReference>
<sequence>MRALVIGATGATGRELVKQLLADARFTEVVAFVRRPYFEEQPKLIECIVDFENLAASADYIYGDVAFSCLGTTLKDAGSKAAQWHVDHDYQLEFAQWCQTKEVRHFLLLSAVGVDPNSNFFYNKMKGVLEMEVRALHFDQLTIVQPGLILRPNSDRVGEVLAGKMLLFFNKIGLFKQYAPTSTAKLASIFVRESKVKGRGERVIKTKDYTS</sequence>
<accession>A0ABW6BHK9</accession>
<proteinExistence type="predicted"/>
<gene>
    <name evidence="2" type="ORF">ACFS7Y_16335</name>
</gene>
<dbReference type="InterPro" id="IPR036291">
    <property type="entry name" value="NAD(P)-bd_dom_sf"/>
</dbReference>
<name>A0ABW6BHK9_9SPHI</name>
<evidence type="ECO:0000313" key="2">
    <source>
        <dbReference type="EMBL" id="MFD2968962.1"/>
    </source>
</evidence>
<dbReference type="SUPFAM" id="SSF51735">
    <property type="entry name" value="NAD(P)-binding Rossmann-fold domains"/>
    <property type="match status" value="1"/>
</dbReference>
<organism evidence="2 3">
    <name type="scientific">Sphingobacterium bambusae</name>
    <dbReference type="NCBI Taxonomy" id="662858"/>
    <lineage>
        <taxon>Bacteria</taxon>
        <taxon>Pseudomonadati</taxon>
        <taxon>Bacteroidota</taxon>
        <taxon>Sphingobacteriia</taxon>
        <taxon>Sphingobacteriales</taxon>
        <taxon>Sphingobacteriaceae</taxon>
        <taxon>Sphingobacterium</taxon>
    </lineage>
</organism>
<dbReference type="PANTHER" id="PTHR14097:SF7">
    <property type="entry name" value="OXIDOREDUCTASE HTATIP2"/>
    <property type="match status" value="1"/>
</dbReference>
<reference evidence="3" key="1">
    <citation type="journal article" date="2019" name="Int. J. Syst. Evol. Microbiol.">
        <title>The Global Catalogue of Microorganisms (GCM) 10K type strain sequencing project: providing services to taxonomists for standard genome sequencing and annotation.</title>
        <authorList>
            <consortium name="The Broad Institute Genomics Platform"/>
            <consortium name="The Broad Institute Genome Sequencing Center for Infectious Disease"/>
            <person name="Wu L."/>
            <person name="Ma J."/>
        </authorList>
    </citation>
    <scope>NUCLEOTIDE SEQUENCE [LARGE SCALE GENOMIC DNA]</scope>
    <source>
        <strain evidence="3">KCTC 22814</strain>
    </source>
</reference>
<dbReference type="InterPro" id="IPR016040">
    <property type="entry name" value="NAD(P)-bd_dom"/>
</dbReference>
<dbReference type="Proteomes" id="UP001597525">
    <property type="component" value="Unassembled WGS sequence"/>
</dbReference>